<dbReference type="Proteomes" id="UP001176961">
    <property type="component" value="Unassembled WGS sequence"/>
</dbReference>
<gene>
    <name evidence="2" type="ORF">CYNAS_LOCUS11356</name>
</gene>
<organism evidence="2 3">
    <name type="scientific">Cylicocyclus nassatus</name>
    <name type="common">Nematode worm</name>
    <dbReference type="NCBI Taxonomy" id="53992"/>
    <lineage>
        <taxon>Eukaryota</taxon>
        <taxon>Metazoa</taxon>
        <taxon>Ecdysozoa</taxon>
        <taxon>Nematoda</taxon>
        <taxon>Chromadorea</taxon>
        <taxon>Rhabditida</taxon>
        <taxon>Rhabditina</taxon>
        <taxon>Rhabditomorpha</taxon>
        <taxon>Strongyloidea</taxon>
        <taxon>Strongylidae</taxon>
        <taxon>Cylicocyclus</taxon>
    </lineage>
</organism>
<proteinExistence type="predicted"/>
<protein>
    <submittedName>
        <fullName evidence="2">Uncharacterized protein</fullName>
    </submittedName>
</protein>
<evidence type="ECO:0000313" key="3">
    <source>
        <dbReference type="Proteomes" id="UP001176961"/>
    </source>
</evidence>
<feature type="signal peptide" evidence="1">
    <location>
        <begin position="1"/>
        <end position="24"/>
    </location>
</feature>
<dbReference type="AlphaFoldDB" id="A0AA36M621"/>
<accession>A0AA36M621</accession>
<keyword evidence="1" id="KW-0732">Signal</keyword>
<comment type="caution">
    <text evidence="2">The sequence shown here is derived from an EMBL/GenBank/DDBJ whole genome shotgun (WGS) entry which is preliminary data.</text>
</comment>
<evidence type="ECO:0000256" key="1">
    <source>
        <dbReference type="SAM" id="SignalP"/>
    </source>
</evidence>
<dbReference type="EMBL" id="CATQJL010000223">
    <property type="protein sequence ID" value="CAJ0599373.1"/>
    <property type="molecule type" value="Genomic_DNA"/>
</dbReference>
<feature type="chain" id="PRO_5041326821" evidence="1">
    <location>
        <begin position="25"/>
        <end position="237"/>
    </location>
</feature>
<evidence type="ECO:0000313" key="2">
    <source>
        <dbReference type="EMBL" id="CAJ0599373.1"/>
    </source>
</evidence>
<name>A0AA36M621_CYLNA</name>
<keyword evidence="3" id="KW-1185">Reference proteome</keyword>
<sequence length="237" mass="26984">MFVFVAYFIAISGLTAMQFDYASAIPLTASWNEFNASTASQSPKTIPLSKLPIRPCIQGWSYILVTPRFFEVIPSKVMETKQTIVNLITIRGLKIGCKSAEAILCSNVTHLRWQSLSHENADENDVFFTRQHKPKLQMKISGLSRLCFSRLFVAVLFRSLGIDFTNLLTLPVVGARSKKFPCEYRRKTTTSIVTLSKRKFLKRKVATRSCVVNKYWTTQQESAEKRDLNNREEATTN</sequence>
<reference evidence="2" key="1">
    <citation type="submission" date="2023-07" db="EMBL/GenBank/DDBJ databases">
        <authorList>
            <consortium name="CYATHOMIX"/>
        </authorList>
    </citation>
    <scope>NUCLEOTIDE SEQUENCE</scope>
    <source>
        <strain evidence="2">N/A</strain>
    </source>
</reference>